<comment type="caution">
    <text evidence="3">The sequence shown here is derived from an EMBL/GenBank/DDBJ whole genome shotgun (WGS) entry which is preliminary data.</text>
</comment>
<evidence type="ECO:0000256" key="1">
    <source>
        <dbReference type="SAM" id="Phobius"/>
    </source>
</evidence>
<organism evidence="3 4">
    <name type="scientific">Proteobacteria bacterium 228</name>
    <dbReference type="NCBI Taxonomy" id="2083153"/>
    <lineage>
        <taxon>Bacteria</taxon>
        <taxon>Pseudomonadati</taxon>
        <taxon>Pseudomonadota</taxon>
    </lineage>
</organism>
<dbReference type="InterPro" id="IPR029787">
    <property type="entry name" value="Nucleotide_cyclase"/>
</dbReference>
<proteinExistence type="predicted"/>
<dbReference type="GO" id="GO:0004016">
    <property type="term" value="F:adenylate cyclase activity"/>
    <property type="evidence" value="ECO:0007669"/>
    <property type="project" value="UniProtKB-ARBA"/>
</dbReference>
<dbReference type="SMART" id="SM00044">
    <property type="entry name" value="CYCc"/>
    <property type="match status" value="1"/>
</dbReference>
<feature type="transmembrane region" description="Helical" evidence="1">
    <location>
        <begin position="113"/>
        <end position="132"/>
    </location>
</feature>
<dbReference type="PANTHER" id="PTHR43081">
    <property type="entry name" value="ADENYLATE CYCLASE, TERMINAL-DIFFERENTIATION SPECIFIC-RELATED"/>
    <property type="match status" value="1"/>
</dbReference>
<reference evidence="3 4" key="1">
    <citation type="submission" date="2018-02" db="EMBL/GenBank/DDBJ databases">
        <title>novel marine gammaproteobacteria from coastal saline agro ecosystem.</title>
        <authorList>
            <person name="Krishnan R."/>
            <person name="Ramesh Kumar N."/>
        </authorList>
    </citation>
    <scope>NUCLEOTIDE SEQUENCE [LARGE SCALE GENOMIC DNA]</scope>
    <source>
        <strain evidence="3 4">228</strain>
    </source>
</reference>
<dbReference type="Gene3D" id="3.30.70.1230">
    <property type="entry name" value="Nucleotide cyclase"/>
    <property type="match status" value="1"/>
</dbReference>
<dbReference type="PANTHER" id="PTHR43081:SF1">
    <property type="entry name" value="ADENYLATE CYCLASE, TERMINAL-DIFFERENTIATION SPECIFIC"/>
    <property type="match status" value="1"/>
</dbReference>
<dbReference type="AlphaFoldDB" id="A0A2S5KK01"/>
<dbReference type="Proteomes" id="UP000238196">
    <property type="component" value="Unassembled WGS sequence"/>
</dbReference>
<dbReference type="InterPro" id="IPR001054">
    <property type="entry name" value="A/G_cyclase"/>
</dbReference>
<evidence type="ECO:0000313" key="4">
    <source>
        <dbReference type="Proteomes" id="UP000238196"/>
    </source>
</evidence>
<keyword evidence="1" id="KW-1133">Transmembrane helix</keyword>
<dbReference type="GO" id="GO:0035556">
    <property type="term" value="P:intracellular signal transduction"/>
    <property type="evidence" value="ECO:0007669"/>
    <property type="project" value="InterPro"/>
</dbReference>
<evidence type="ECO:0000259" key="2">
    <source>
        <dbReference type="PROSITE" id="PS50125"/>
    </source>
</evidence>
<keyword evidence="1" id="KW-0472">Membrane</keyword>
<dbReference type="OrthoDB" id="5288193at2"/>
<dbReference type="EMBL" id="PRLP01000109">
    <property type="protein sequence ID" value="PPC75118.1"/>
    <property type="molecule type" value="Genomic_DNA"/>
</dbReference>
<accession>A0A2S5KK01</accession>
<sequence>MTAALVDPLTLGTVFQRQEQEGLRLAIKGRGIALLLLGIWLISTRADAPEHALNYALVLCVFGALGLLHYRVIGSPLDRPWVKYLFVLLDIVLLSGLIATQPLYAGLGLPQAIIFRAPFFPFYFVALGASTFSFSPGLVLWAGISGAAGWLGAFFYSIHDMAVTYEWSDIGRYPDTAHFVRYFFDPHFVGTAARIQESLALVLVALLIAIVMWRARTALRRQIHGEQERQLITTIFGQYVPPVIAAQLISDQGSLEPMEAEATILFADMANFTHLTETLGAKGVVDVLNSYFDTLTRIISEHNGIITQFQGDAILATFNVPVEDRQHARRAVEAARAILTTVASQHFAGQQIKARIGICTGQVIAGSIGGGGRQNYTVHGPTVNTAARLEGMNKDYQTQVLIAETTAVRCPDTHFIEVDTTQVRGGKAPLRIFTLSKN</sequence>
<dbReference type="InterPro" id="IPR050697">
    <property type="entry name" value="Adenylyl/Guanylyl_Cyclase_3/4"/>
</dbReference>
<protein>
    <recommendedName>
        <fullName evidence="2">Guanylate cyclase domain-containing protein</fullName>
    </recommendedName>
</protein>
<dbReference type="PROSITE" id="PS50125">
    <property type="entry name" value="GUANYLATE_CYCLASE_2"/>
    <property type="match status" value="1"/>
</dbReference>
<dbReference type="CDD" id="cd07302">
    <property type="entry name" value="CHD"/>
    <property type="match status" value="1"/>
</dbReference>
<feature type="transmembrane region" description="Helical" evidence="1">
    <location>
        <begin position="198"/>
        <end position="215"/>
    </location>
</feature>
<feature type="domain" description="Guanylate cyclase" evidence="2">
    <location>
        <begin position="263"/>
        <end position="390"/>
    </location>
</feature>
<feature type="transmembrane region" description="Helical" evidence="1">
    <location>
        <begin position="139"/>
        <end position="158"/>
    </location>
</feature>
<dbReference type="GO" id="GO:0006171">
    <property type="term" value="P:cAMP biosynthetic process"/>
    <property type="evidence" value="ECO:0007669"/>
    <property type="project" value="TreeGrafter"/>
</dbReference>
<dbReference type="Pfam" id="PF00211">
    <property type="entry name" value="Guanylate_cyc"/>
    <property type="match status" value="1"/>
</dbReference>
<gene>
    <name evidence="3" type="ORF">C4K68_22405</name>
</gene>
<feature type="transmembrane region" description="Helical" evidence="1">
    <location>
        <begin position="55"/>
        <end position="73"/>
    </location>
</feature>
<name>A0A2S5KK01_9PROT</name>
<feature type="transmembrane region" description="Helical" evidence="1">
    <location>
        <begin position="25"/>
        <end position="43"/>
    </location>
</feature>
<feature type="transmembrane region" description="Helical" evidence="1">
    <location>
        <begin position="85"/>
        <end position="107"/>
    </location>
</feature>
<evidence type="ECO:0000313" key="3">
    <source>
        <dbReference type="EMBL" id="PPC75118.1"/>
    </source>
</evidence>
<dbReference type="SUPFAM" id="SSF55073">
    <property type="entry name" value="Nucleotide cyclase"/>
    <property type="match status" value="1"/>
</dbReference>
<keyword evidence="1" id="KW-0812">Transmembrane</keyword>